<dbReference type="GO" id="GO:0003677">
    <property type="term" value="F:DNA binding"/>
    <property type="evidence" value="ECO:0007669"/>
    <property type="project" value="UniProtKB-KW"/>
</dbReference>
<protein>
    <submittedName>
        <fullName evidence="1">DNA-binding protein (MmcQ/YjbR family)</fullName>
    </submittedName>
</protein>
<keyword evidence="1" id="KW-0238">DNA-binding</keyword>
<name>A0ABV2MYV3_9HYPH</name>
<sequence length="107" mass="11615">MTTGQQFRDMALSFEGAAEGSHFDVTDFRVKGRIFATWRESDGRAVLKLAPDQQGLLMETAADIFSPAAGAWGRKGWTEVALAGADEATLRHAMTMAWRSVAPKAGR</sequence>
<keyword evidence="2" id="KW-1185">Reference proteome</keyword>
<proteinExistence type="predicted"/>
<dbReference type="EMBL" id="JBEPML010000006">
    <property type="protein sequence ID" value="MET3791983.1"/>
    <property type="molecule type" value="Genomic_DNA"/>
</dbReference>
<dbReference type="InterPro" id="IPR058532">
    <property type="entry name" value="YjbR/MT2646/Rv2570-like"/>
</dbReference>
<dbReference type="RefSeq" id="WP_354194555.1">
    <property type="nucleotide sequence ID" value="NZ_JBEPML010000006.1"/>
</dbReference>
<organism evidence="1 2">
    <name type="scientific">Aquamicrobium terrae</name>
    <dbReference type="NCBI Taxonomy" id="1324945"/>
    <lineage>
        <taxon>Bacteria</taxon>
        <taxon>Pseudomonadati</taxon>
        <taxon>Pseudomonadota</taxon>
        <taxon>Alphaproteobacteria</taxon>
        <taxon>Hyphomicrobiales</taxon>
        <taxon>Phyllobacteriaceae</taxon>
        <taxon>Aquamicrobium</taxon>
    </lineage>
</organism>
<dbReference type="InterPro" id="IPR038056">
    <property type="entry name" value="YjbR-like_sf"/>
</dbReference>
<accession>A0ABV2MYV3</accession>
<comment type="caution">
    <text evidence="1">The sequence shown here is derived from an EMBL/GenBank/DDBJ whole genome shotgun (WGS) entry which is preliminary data.</text>
</comment>
<reference evidence="1 2" key="1">
    <citation type="submission" date="2024-06" db="EMBL/GenBank/DDBJ databases">
        <title>Genomic Encyclopedia of Type Strains, Phase IV (KMG-IV): sequencing the most valuable type-strain genomes for metagenomic binning, comparative biology and taxonomic classification.</title>
        <authorList>
            <person name="Goeker M."/>
        </authorList>
    </citation>
    <scope>NUCLEOTIDE SEQUENCE [LARGE SCALE GENOMIC DNA]</scope>
    <source>
        <strain evidence="1 2">DSM 27865</strain>
    </source>
</reference>
<dbReference type="Proteomes" id="UP001549076">
    <property type="component" value="Unassembled WGS sequence"/>
</dbReference>
<dbReference type="SUPFAM" id="SSF142906">
    <property type="entry name" value="YjbR-like"/>
    <property type="match status" value="1"/>
</dbReference>
<dbReference type="Pfam" id="PF04237">
    <property type="entry name" value="YjbR"/>
    <property type="match status" value="1"/>
</dbReference>
<dbReference type="Gene3D" id="3.90.1150.30">
    <property type="match status" value="1"/>
</dbReference>
<gene>
    <name evidence="1" type="ORF">ABID37_002193</name>
</gene>
<evidence type="ECO:0000313" key="2">
    <source>
        <dbReference type="Proteomes" id="UP001549076"/>
    </source>
</evidence>
<evidence type="ECO:0000313" key="1">
    <source>
        <dbReference type="EMBL" id="MET3791983.1"/>
    </source>
</evidence>